<dbReference type="SUPFAM" id="SSF56672">
    <property type="entry name" value="DNA/RNA polymerases"/>
    <property type="match status" value="1"/>
</dbReference>
<reference evidence="2" key="2">
    <citation type="submission" date="2021-03" db="UniProtKB">
        <authorList>
            <consortium name="EnsemblPlants"/>
        </authorList>
    </citation>
    <scope>IDENTIFICATION</scope>
</reference>
<sequence length="310" mass="35747">MKISKSCWVRLLPDIYVLTVIAARSFPATNYLSTWFPGRPARSCNVDEFAIIRCLPRLPRYRFLHDVSNEEVRKALFQIHPDKSHAPDGMTPGFFQKYWDVVGQDIVSRVREFFNPCSLLNGLSQTNIVLISKKKHSVTIGDLRPISLCDVLHKMISKKHKGKEGYIALKLDLSKAYDRIDWSFLCTMMLKIRFDPQLVALILAIIYLVWYMVVNGGWARILIGFGRDTDILNTPLLPDDTHPYVLPTHLGLEHNKVQSLMIVDRLEWDTEVLSDLFDSRDYELILNVPLSSSNGFDNWFWAKDTLVFTL</sequence>
<keyword evidence="1" id="KW-1133">Transmembrane helix</keyword>
<evidence type="ECO:0000313" key="2">
    <source>
        <dbReference type="EnsemblPlants" id="cds.evm.model.01.1349"/>
    </source>
</evidence>
<dbReference type="PANTHER" id="PTHR46890">
    <property type="entry name" value="NON-LTR RETROLELEMENT REVERSE TRANSCRIPTASE-LIKE PROTEIN-RELATED"/>
    <property type="match status" value="1"/>
</dbReference>
<dbReference type="Gramene" id="evm.model.01.1349">
    <property type="protein sequence ID" value="cds.evm.model.01.1349"/>
    <property type="gene ID" value="evm.TU.01.1349"/>
</dbReference>
<keyword evidence="1" id="KW-0472">Membrane</keyword>
<dbReference type="InterPro" id="IPR043502">
    <property type="entry name" value="DNA/RNA_pol_sf"/>
</dbReference>
<name>A0A803NGN4_CANSA</name>
<dbReference type="PANTHER" id="PTHR46890:SF48">
    <property type="entry name" value="RNA-DIRECTED DNA POLYMERASE"/>
    <property type="match status" value="1"/>
</dbReference>
<feature type="transmembrane region" description="Helical" evidence="1">
    <location>
        <begin position="198"/>
        <end position="218"/>
    </location>
</feature>
<dbReference type="Proteomes" id="UP000596661">
    <property type="component" value="Chromosome 1"/>
</dbReference>
<dbReference type="EMBL" id="UZAU01000026">
    <property type="status" value="NOT_ANNOTATED_CDS"/>
    <property type="molecule type" value="Genomic_DNA"/>
</dbReference>
<organism evidence="2 3">
    <name type="scientific">Cannabis sativa</name>
    <name type="common">Hemp</name>
    <name type="synonym">Marijuana</name>
    <dbReference type="NCBI Taxonomy" id="3483"/>
    <lineage>
        <taxon>Eukaryota</taxon>
        <taxon>Viridiplantae</taxon>
        <taxon>Streptophyta</taxon>
        <taxon>Embryophyta</taxon>
        <taxon>Tracheophyta</taxon>
        <taxon>Spermatophyta</taxon>
        <taxon>Magnoliopsida</taxon>
        <taxon>eudicotyledons</taxon>
        <taxon>Gunneridae</taxon>
        <taxon>Pentapetalae</taxon>
        <taxon>rosids</taxon>
        <taxon>fabids</taxon>
        <taxon>Rosales</taxon>
        <taxon>Cannabaceae</taxon>
        <taxon>Cannabis</taxon>
    </lineage>
</organism>
<dbReference type="EnsemblPlants" id="evm.model.01.1349">
    <property type="protein sequence ID" value="cds.evm.model.01.1349"/>
    <property type="gene ID" value="evm.TU.01.1349"/>
</dbReference>
<proteinExistence type="predicted"/>
<keyword evidence="1" id="KW-0812">Transmembrane</keyword>
<dbReference type="AlphaFoldDB" id="A0A803NGN4"/>
<dbReference type="InterPro" id="IPR052343">
    <property type="entry name" value="Retrotransposon-Effector_Assoc"/>
</dbReference>
<accession>A0A803NGN4</accession>
<evidence type="ECO:0000313" key="3">
    <source>
        <dbReference type="Proteomes" id="UP000596661"/>
    </source>
</evidence>
<protein>
    <recommendedName>
        <fullName evidence="4">Reverse transcriptase domain-containing protein</fullName>
    </recommendedName>
</protein>
<reference evidence="2" key="1">
    <citation type="submission" date="2018-11" db="EMBL/GenBank/DDBJ databases">
        <authorList>
            <person name="Grassa J C."/>
        </authorList>
    </citation>
    <scope>NUCLEOTIDE SEQUENCE [LARGE SCALE GENOMIC DNA]</scope>
</reference>
<evidence type="ECO:0000256" key="1">
    <source>
        <dbReference type="SAM" id="Phobius"/>
    </source>
</evidence>
<keyword evidence="3" id="KW-1185">Reference proteome</keyword>
<evidence type="ECO:0008006" key="4">
    <source>
        <dbReference type="Google" id="ProtNLM"/>
    </source>
</evidence>